<evidence type="ECO:0000256" key="1">
    <source>
        <dbReference type="SAM" id="MobiDB-lite"/>
    </source>
</evidence>
<proteinExistence type="predicted"/>
<feature type="region of interest" description="Disordered" evidence="1">
    <location>
        <begin position="44"/>
        <end position="75"/>
    </location>
</feature>
<accession>A0ABQ9VF69</accession>
<evidence type="ECO:0000313" key="2">
    <source>
        <dbReference type="EMBL" id="KAK2108026.1"/>
    </source>
</evidence>
<evidence type="ECO:0000313" key="3">
    <source>
        <dbReference type="Proteomes" id="UP001266305"/>
    </source>
</evidence>
<keyword evidence="3" id="KW-1185">Reference proteome</keyword>
<protein>
    <submittedName>
        <fullName evidence="2">Uncharacterized protein</fullName>
    </submittedName>
</protein>
<name>A0ABQ9VF69_SAGOE</name>
<dbReference type="EMBL" id="JASSZA010000006">
    <property type="protein sequence ID" value="KAK2108026.1"/>
    <property type="molecule type" value="Genomic_DNA"/>
</dbReference>
<feature type="compositionally biased region" description="Basic and acidic residues" evidence="1">
    <location>
        <begin position="44"/>
        <end position="57"/>
    </location>
</feature>
<sequence length="149" mass="16405">MAALQQLSQTCLKLGAVSPRSRKVGAWSRGDRRRVTYVWTQPRRTPEARAADSREAASPRLHVAAHASVSQTHHPCPTRAAYLASSRSVSHELTFFTRAGGGRVCAAPMGPRNVPGSPLDPRISTRLDPRISTRLDPRISTRLEPHIRL</sequence>
<dbReference type="Proteomes" id="UP001266305">
    <property type="component" value="Unassembled WGS sequence"/>
</dbReference>
<reference evidence="2 3" key="1">
    <citation type="submission" date="2023-05" db="EMBL/GenBank/DDBJ databases">
        <title>B98-5 Cell Line De Novo Hybrid Assembly: An Optical Mapping Approach.</title>
        <authorList>
            <person name="Kananen K."/>
            <person name="Auerbach J.A."/>
            <person name="Kautto E."/>
            <person name="Blachly J.S."/>
        </authorList>
    </citation>
    <scope>NUCLEOTIDE SEQUENCE [LARGE SCALE GENOMIC DNA]</scope>
    <source>
        <strain evidence="2">B95-8</strain>
        <tissue evidence="2">Cell line</tissue>
    </source>
</reference>
<comment type="caution">
    <text evidence="2">The sequence shown here is derived from an EMBL/GenBank/DDBJ whole genome shotgun (WGS) entry which is preliminary data.</text>
</comment>
<organism evidence="2 3">
    <name type="scientific">Saguinus oedipus</name>
    <name type="common">Cotton-top tamarin</name>
    <name type="synonym">Oedipomidas oedipus</name>
    <dbReference type="NCBI Taxonomy" id="9490"/>
    <lineage>
        <taxon>Eukaryota</taxon>
        <taxon>Metazoa</taxon>
        <taxon>Chordata</taxon>
        <taxon>Craniata</taxon>
        <taxon>Vertebrata</taxon>
        <taxon>Euteleostomi</taxon>
        <taxon>Mammalia</taxon>
        <taxon>Eutheria</taxon>
        <taxon>Euarchontoglires</taxon>
        <taxon>Primates</taxon>
        <taxon>Haplorrhini</taxon>
        <taxon>Platyrrhini</taxon>
        <taxon>Cebidae</taxon>
        <taxon>Callitrichinae</taxon>
        <taxon>Saguinus</taxon>
    </lineage>
</organism>
<gene>
    <name evidence="2" type="ORF">P7K49_013191</name>
</gene>